<evidence type="ECO:0000259" key="2">
    <source>
        <dbReference type="Pfam" id="PF00582"/>
    </source>
</evidence>
<evidence type="ECO:0000256" key="1">
    <source>
        <dbReference type="ARBA" id="ARBA00008791"/>
    </source>
</evidence>
<evidence type="ECO:0000313" key="4">
    <source>
        <dbReference type="Proteomes" id="UP000705379"/>
    </source>
</evidence>
<protein>
    <submittedName>
        <fullName evidence="3">Universal stress protein</fullName>
    </submittedName>
</protein>
<dbReference type="InterPro" id="IPR014729">
    <property type="entry name" value="Rossmann-like_a/b/a_fold"/>
</dbReference>
<proteinExistence type="inferred from homology"/>
<accession>A0A944C6P7</accession>
<dbReference type="InterPro" id="IPR006015">
    <property type="entry name" value="Universal_stress_UspA"/>
</dbReference>
<dbReference type="InterPro" id="IPR006016">
    <property type="entry name" value="UspA"/>
</dbReference>
<organism evidence="3 4">
    <name type="scientific">Roseibium polysiphoniae</name>
    <dbReference type="NCBI Taxonomy" id="2571221"/>
    <lineage>
        <taxon>Bacteria</taxon>
        <taxon>Pseudomonadati</taxon>
        <taxon>Pseudomonadota</taxon>
        <taxon>Alphaproteobacteria</taxon>
        <taxon>Hyphomicrobiales</taxon>
        <taxon>Stappiaceae</taxon>
        <taxon>Roseibium</taxon>
    </lineage>
</organism>
<name>A0A944C6P7_9HYPH</name>
<feature type="domain" description="UspA" evidence="2">
    <location>
        <begin position="2"/>
        <end position="162"/>
    </location>
</feature>
<dbReference type="PRINTS" id="PR01438">
    <property type="entry name" value="UNVRSLSTRESS"/>
</dbReference>
<dbReference type="PANTHER" id="PTHR46268:SF6">
    <property type="entry name" value="UNIVERSAL STRESS PROTEIN UP12"/>
    <property type="match status" value="1"/>
</dbReference>
<dbReference type="Pfam" id="PF00582">
    <property type="entry name" value="Usp"/>
    <property type="match status" value="1"/>
</dbReference>
<dbReference type="EMBL" id="QTKU01000001">
    <property type="protein sequence ID" value="MBS8258866.1"/>
    <property type="molecule type" value="Genomic_DNA"/>
</dbReference>
<comment type="similarity">
    <text evidence="1">Belongs to the universal stress protein A family.</text>
</comment>
<dbReference type="AlphaFoldDB" id="A0A944C6P7"/>
<sequence length="162" mass="16914">MHTILVPVDGSDHASKAISIACDLAEKYDGRIVLLHILADGKGAADLLGLSVAKTFPPKLKEQLKLAASRTTQPAPEAVLRLIGEKILDQAKAKVTRRGVEAEVAPISVGSPAENILIAQEKLSASMIVMGCRGVTDATQSSHGSVSNTVFAKATCTCLSVK</sequence>
<dbReference type="Gene3D" id="3.40.50.620">
    <property type="entry name" value="HUPs"/>
    <property type="match status" value="1"/>
</dbReference>
<reference evidence="3" key="1">
    <citation type="submission" date="2018-08" db="EMBL/GenBank/DDBJ databases">
        <authorList>
            <person name="Jin W."/>
            <person name="Wang H."/>
            <person name="Yang Y."/>
            <person name="Li M."/>
            <person name="Liu J."/>
        </authorList>
    </citation>
    <scope>NUCLEOTIDE SEQUENCE</scope>
    <source>
        <strain evidence="3">AESS21</strain>
    </source>
</reference>
<dbReference type="RefSeq" id="WP_213214604.1">
    <property type="nucleotide sequence ID" value="NZ_QTKU01000001.1"/>
</dbReference>
<reference evidence="3" key="2">
    <citation type="journal article" date="2021" name="Microorganisms">
        <title>Bacterial Dimethylsulfoniopropionate Biosynthesis in the East China Sea.</title>
        <authorList>
            <person name="Liu J."/>
            <person name="Zhang Y."/>
            <person name="Liu J."/>
            <person name="Zhong H."/>
            <person name="Williams B.T."/>
            <person name="Zheng Y."/>
            <person name="Curson A.R.J."/>
            <person name="Sun C."/>
            <person name="Sun H."/>
            <person name="Song D."/>
            <person name="Wagner Mackenzie B."/>
            <person name="Bermejo Martinez A."/>
            <person name="Todd J.D."/>
            <person name="Zhang X.H."/>
        </authorList>
    </citation>
    <scope>NUCLEOTIDE SEQUENCE</scope>
    <source>
        <strain evidence="3">AESS21</strain>
    </source>
</reference>
<gene>
    <name evidence="3" type="ORF">DYI23_01435</name>
</gene>
<comment type="caution">
    <text evidence="3">The sequence shown here is derived from an EMBL/GenBank/DDBJ whole genome shotgun (WGS) entry which is preliminary data.</text>
</comment>
<dbReference type="PANTHER" id="PTHR46268">
    <property type="entry name" value="STRESS RESPONSE PROTEIN NHAX"/>
    <property type="match status" value="1"/>
</dbReference>
<dbReference type="Proteomes" id="UP000705379">
    <property type="component" value="Unassembled WGS sequence"/>
</dbReference>
<dbReference type="SUPFAM" id="SSF52402">
    <property type="entry name" value="Adenine nucleotide alpha hydrolases-like"/>
    <property type="match status" value="1"/>
</dbReference>
<dbReference type="CDD" id="cd00293">
    <property type="entry name" value="USP-like"/>
    <property type="match status" value="1"/>
</dbReference>
<evidence type="ECO:0000313" key="3">
    <source>
        <dbReference type="EMBL" id="MBS8258866.1"/>
    </source>
</evidence>